<reference evidence="1" key="1">
    <citation type="submission" date="2014-09" db="EMBL/GenBank/DDBJ databases">
        <authorList>
            <person name="Magalhaes I.L.F."/>
            <person name="Oliveira U."/>
            <person name="Santos F.R."/>
            <person name="Vidigal T.H.D.A."/>
            <person name="Brescovit A.D."/>
            <person name="Santos A.J."/>
        </authorList>
    </citation>
    <scope>NUCLEOTIDE SEQUENCE</scope>
    <source>
        <tissue evidence="1">Shoot tissue taken approximately 20 cm above the soil surface</tissue>
    </source>
</reference>
<organism evidence="1">
    <name type="scientific">Arundo donax</name>
    <name type="common">Giant reed</name>
    <name type="synonym">Donax arundinaceus</name>
    <dbReference type="NCBI Taxonomy" id="35708"/>
    <lineage>
        <taxon>Eukaryota</taxon>
        <taxon>Viridiplantae</taxon>
        <taxon>Streptophyta</taxon>
        <taxon>Embryophyta</taxon>
        <taxon>Tracheophyta</taxon>
        <taxon>Spermatophyta</taxon>
        <taxon>Magnoliopsida</taxon>
        <taxon>Liliopsida</taxon>
        <taxon>Poales</taxon>
        <taxon>Poaceae</taxon>
        <taxon>PACMAD clade</taxon>
        <taxon>Arundinoideae</taxon>
        <taxon>Arundineae</taxon>
        <taxon>Arundo</taxon>
    </lineage>
</organism>
<proteinExistence type="predicted"/>
<dbReference type="AlphaFoldDB" id="A0A0A8ZM59"/>
<protein>
    <submittedName>
        <fullName evidence="1">Uncharacterized protein</fullName>
    </submittedName>
</protein>
<accession>A0A0A8ZM59</accession>
<reference evidence="1" key="2">
    <citation type="journal article" date="2015" name="Data Brief">
        <title>Shoot transcriptome of the giant reed, Arundo donax.</title>
        <authorList>
            <person name="Barrero R.A."/>
            <person name="Guerrero F.D."/>
            <person name="Moolhuijzen P."/>
            <person name="Goolsby J.A."/>
            <person name="Tidwell J."/>
            <person name="Bellgard S.E."/>
            <person name="Bellgard M.I."/>
        </authorList>
    </citation>
    <scope>NUCLEOTIDE SEQUENCE</scope>
    <source>
        <tissue evidence="1">Shoot tissue taken approximately 20 cm above the soil surface</tissue>
    </source>
</reference>
<sequence length="23" mass="2742">MDCGRIRGRRKRFECGGCCRRLL</sequence>
<dbReference type="EMBL" id="GBRH01259127">
    <property type="protein sequence ID" value="JAD38768.1"/>
    <property type="molecule type" value="Transcribed_RNA"/>
</dbReference>
<name>A0A0A8ZM59_ARUDO</name>
<evidence type="ECO:0000313" key="1">
    <source>
        <dbReference type="EMBL" id="JAD38768.1"/>
    </source>
</evidence>